<dbReference type="InterPro" id="IPR022002">
    <property type="entry name" value="ChsH2_Znr"/>
</dbReference>
<feature type="domain" description="ChsH2 C-terminal OB-fold" evidence="1">
    <location>
        <begin position="56"/>
        <end position="118"/>
    </location>
</feature>
<proteinExistence type="predicted"/>
<gene>
    <name evidence="3" type="ORF">NZD86_02810</name>
</gene>
<reference evidence="3" key="1">
    <citation type="submission" date="2022-08" db="EMBL/GenBank/DDBJ databases">
        <title>Alicyclobacillus dauci DSM2870, complete genome.</title>
        <authorList>
            <person name="Wang Q."/>
            <person name="Cai R."/>
            <person name="Wang Z."/>
        </authorList>
    </citation>
    <scope>NUCLEOTIDE SEQUENCE</scope>
    <source>
        <strain evidence="3">DSM 28700</strain>
    </source>
</reference>
<dbReference type="Gene3D" id="6.10.30.10">
    <property type="match status" value="1"/>
</dbReference>
<evidence type="ECO:0000259" key="1">
    <source>
        <dbReference type="Pfam" id="PF01796"/>
    </source>
</evidence>
<dbReference type="SUPFAM" id="SSF50249">
    <property type="entry name" value="Nucleic acid-binding proteins"/>
    <property type="match status" value="1"/>
</dbReference>
<feature type="domain" description="ChsH2 rubredoxin-like zinc ribbon" evidence="2">
    <location>
        <begin position="18"/>
        <end position="53"/>
    </location>
</feature>
<dbReference type="PANTHER" id="PTHR34075:SF5">
    <property type="entry name" value="BLR3430 PROTEIN"/>
    <property type="match status" value="1"/>
</dbReference>
<evidence type="ECO:0000313" key="4">
    <source>
        <dbReference type="Proteomes" id="UP001164803"/>
    </source>
</evidence>
<organism evidence="3 4">
    <name type="scientific">Alicyclobacillus dauci</name>
    <dbReference type="NCBI Taxonomy" id="1475485"/>
    <lineage>
        <taxon>Bacteria</taxon>
        <taxon>Bacillati</taxon>
        <taxon>Bacillota</taxon>
        <taxon>Bacilli</taxon>
        <taxon>Bacillales</taxon>
        <taxon>Alicyclobacillaceae</taxon>
        <taxon>Alicyclobacillus</taxon>
    </lineage>
</organism>
<dbReference type="EMBL" id="CP104064">
    <property type="protein sequence ID" value="WAH37487.1"/>
    <property type="molecule type" value="Genomic_DNA"/>
</dbReference>
<dbReference type="Pfam" id="PF12172">
    <property type="entry name" value="zf-ChsH2"/>
    <property type="match status" value="1"/>
</dbReference>
<evidence type="ECO:0000313" key="3">
    <source>
        <dbReference type="EMBL" id="WAH37487.1"/>
    </source>
</evidence>
<dbReference type="InterPro" id="IPR012340">
    <property type="entry name" value="NA-bd_OB-fold"/>
</dbReference>
<dbReference type="InterPro" id="IPR002878">
    <property type="entry name" value="ChsH2_C"/>
</dbReference>
<dbReference type="RefSeq" id="WP_268044978.1">
    <property type="nucleotide sequence ID" value="NZ_CP104064.1"/>
</dbReference>
<sequence>MKKGFPIPVRDGDSEPYWEGIDNNELRVQKCQTCHQHVFYPRSVCPHCFSDQLQFVTVSGYGEIYSYTVVHRSFGPFTDDVPFVVAIVELAEGVRMMTRIKGRREQVEIGRRVKVAFEKIDDNLTLPFFEIVDEESTISTAER</sequence>
<accession>A0ABY6Z3R9</accession>
<name>A0ABY6Z3R9_9BACL</name>
<protein>
    <submittedName>
        <fullName evidence="3">Zn-ribbon domain-containing OB-fold protein</fullName>
    </submittedName>
</protein>
<evidence type="ECO:0000259" key="2">
    <source>
        <dbReference type="Pfam" id="PF12172"/>
    </source>
</evidence>
<dbReference type="Proteomes" id="UP001164803">
    <property type="component" value="Chromosome"/>
</dbReference>
<dbReference type="InterPro" id="IPR052513">
    <property type="entry name" value="Thioester_dehydratase-like"/>
</dbReference>
<dbReference type="Pfam" id="PF01796">
    <property type="entry name" value="OB_ChsH2_C"/>
    <property type="match status" value="1"/>
</dbReference>
<keyword evidence="4" id="KW-1185">Reference proteome</keyword>
<dbReference type="PANTHER" id="PTHR34075">
    <property type="entry name" value="BLR3430 PROTEIN"/>
    <property type="match status" value="1"/>
</dbReference>